<gene>
    <name evidence="1" type="ORF">ACOC_LOCUS4237</name>
</gene>
<accession>A0A0R3PIQ3</accession>
<dbReference type="AlphaFoldDB" id="A0A0R3PIQ3"/>
<dbReference type="WBParaSite" id="ACOC_0000423601-mRNA-1">
    <property type="protein sequence ID" value="ACOC_0000423601-mRNA-1"/>
    <property type="gene ID" value="ACOC_0000423601"/>
</dbReference>
<protein>
    <submittedName>
        <fullName evidence="3">LCCL domain-containing protein</fullName>
    </submittedName>
</protein>
<reference evidence="1 2" key="2">
    <citation type="submission" date="2018-11" db="EMBL/GenBank/DDBJ databases">
        <authorList>
            <consortium name="Pathogen Informatics"/>
        </authorList>
    </citation>
    <scope>NUCLEOTIDE SEQUENCE [LARGE SCALE GENOMIC DNA]</scope>
    <source>
        <strain evidence="1 2">Costa Rica</strain>
    </source>
</reference>
<dbReference type="EMBL" id="UYYA01003809">
    <property type="protein sequence ID" value="VDM55822.1"/>
    <property type="molecule type" value="Genomic_DNA"/>
</dbReference>
<proteinExistence type="predicted"/>
<organism evidence="3">
    <name type="scientific">Angiostrongylus costaricensis</name>
    <name type="common">Nematode worm</name>
    <dbReference type="NCBI Taxonomy" id="334426"/>
    <lineage>
        <taxon>Eukaryota</taxon>
        <taxon>Metazoa</taxon>
        <taxon>Ecdysozoa</taxon>
        <taxon>Nematoda</taxon>
        <taxon>Chromadorea</taxon>
        <taxon>Rhabditida</taxon>
        <taxon>Rhabditina</taxon>
        <taxon>Rhabditomorpha</taxon>
        <taxon>Strongyloidea</taxon>
        <taxon>Metastrongylidae</taxon>
        <taxon>Angiostrongylus</taxon>
    </lineage>
</organism>
<keyword evidence="2" id="KW-1185">Reference proteome</keyword>
<dbReference type="Proteomes" id="UP000267027">
    <property type="component" value="Unassembled WGS sequence"/>
</dbReference>
<evidence type="ECO:0000313" key="2">
    <source>
        <dbReference type="Proteomes" id="UP000267027"/>
    </source>
</evidence>
<reference evidence="3" key="1">
    <citation type="submission" date="2017-02" db="UniProtKB">
        <authorList>
            <consortium name="WormBaseParasite"/>
        </authorList>
    </citation>
    <scope>IDENTIFICATION</scope>
</reference>
<evidence type="ECO:0000313" key="1">
    <source>
        <dbReference type="EMBL" id="VDM55822.1"/>
    </source>
</evidence>
<name>A0A0R3PIQ3_ANGCS</name>
<sequence>MQRRVDNEASCMDVCPPEFSFLGSVVRGHHQTDVCAKPFEFGSLTTLWRLQFDLETAGLSKNEVNLRAFDKNVVYEGRIEIDPCNQKWLTTAFSNKVHS</sequence>
<evidence type="ECO:0000313" key="3">
    <source>
        <dbReference type="WBParaSite" id="ACOC_0000423601-mRNA-1"/>
    </source>
</evidence>